<accession>A0A381SJJ5</accession>
<dbReference type="PANTHER" id="PTHR12993">
    <property type="entry name" value="N-ACETYLGLUCOSAMINYL-PHOSPHATIDYLINOSITOL DE-N-ACETYLASE-RELATED"/>
    <property type="match status" value="1"/>
</dbReference>
<dbReference type="PANTHER" id="PTHR12993:SF28">
    <property type="entry name" value="LMBE FAMILY PROTEIN"/>
    <property type="match status" value="1"/>
</dbReference>
<dbReference type="GO" id="GO:0016811">
    <property type="term" value="F:hydrolase activity, acting on carbon-nitrogen (but not peptide) bonds, in linear amides"/>
    <property type="evidence" value="ECO:0007669"/>
    <property type="project" value="TreeGrafter"/>
</dbReference>
<dbReference type="AlphaFoldDB" id="A0A381SJJ5"/>
<dbReference type="InterPro" id="IPR024078">
    <property type="entry name" value="LmbE-like_dom_sf"/>
</dbReference>
<dbReference type="SUPFAM" id="SSF102588">
    <property type="entry name" value="LmbE-like"/>
    <property type="match status" value="1"/>
</dbReference>
<reference evidence="1" key="1">
    <citation type="submission" date="2018-05" db="EMBL/GenBank/DDBJ databases">
        <authorList>
            <person name="Lanie J.A."/>
            <person name="Ng W.-L."/>
            <person name="Kazmierczak K.M."/>
            <person name="Andrzejewski T.M."/>
            <person name="Davidsen T.M."/>
            <person name="Wayne K.J."/>
            <person name="Tettelin H."/>
            <person name="Glass J.I."/>
            <person name="Rusch D."/>
            <person name="Podicherti R."/>
            <person name="Tsui H.-C.T."/>
            <person name="Winkler M.E."/>
        </authorList>
    </citation>
    <scope>NUCLEOTIDE SEQUENCE</scope>
</reference>
<evidence type="ECO:0000313" key="1">
    <source>
        <dbReference type="EMBL" id="SVA03458.1"/>
    </source>
</evidence>
<dbReference type="InterPro" id="IPR003737">
    <property type="entry name" value="GlcNAc_PI_deacetylase-related"/>
</dbReference>
<organism evidence="1">
    <name type="scientific">marine metagenome</name>
    <dbReference type="NCBI Taxonomy" id="408172"/>
    <lineage>
        <taxon>unclassified sequences</taxon>
        <taxon>metagenomes</taxon>
        <taxon>ecological metagenomes</taxon>
    </lineage>
</organism>
<name>A0A381SJJ5_9ZZZZ</name>
<dbReference type="Pfam" id="PF02585">
    <property type="entry name" value="PIG-L"/>
    <property type="match status" value="1"/>
</dbReference>
<sequence>MTHTFSMTNRTPKHDVIRDIPKRAMVIFAHPDDAEIGAGATAARWSSEGCEITYVQCTTGSSGSNDTDMTSKRIVRIRSTEQRAAADIIGVGEIIVLNHPDGELEANRTFLKEIVYALRKYRPEIVLTHDQHRIHRFQHRDHRHVGTTAQDAVYPYARDHLHFPEQIIYEIKPYKVKHLFFWGGEQPNIIVDITDSINTKIKALAKHESQIAGLSFGSDMDLRIREQHMVEARNYNFKYGETFRRLTART</sequence>
<dbReference type="Gene3D" id="3.40.50.10320">
    <property type="entry name" value="LmbE-like"/>
    <property type="match status" value="1"/>
</dbReference>
<protein>
    <recommendedName>
        <fullName evidence="2">GlcNAc-PI de-N-acetylase</fullName>
    </recommendedName>
</protein>
<gene>
    <name evidence="1" type="ORF">METZ01_LOCUS56312</name>
</gene>
<proteinExistence type="predicted"/>
<evidence type="ECO:0008006" key="2">
    <source>
        <dbReference type="Google" id="ProtNLM"/>
    </source>
</evidence>
<dbReference type="EMBL" id="UINC01003112">
    <property type="protein sequence ID" value="SVA03458.1"/>
    <property type="molecule type" value="Genomic_DNA"/>
</dbReference>